<feature type="coiled-coil region" evidence="1">
    <location>
        <begin position="79"/>
        <end position="140"/>
    </location>
</feature>
<evidence type="ECO:0000259" key="3">
    <source>
        <dbReference type="Pfam" id="PF03962"/>
    </source>
</evidence>
<dbReference type="EMBL" id="JASFZW010000011">
    <property type="protein sequence ID" value="KAK2076158.1"/>
    <property type="molecule type" value="Genomic_DNA"/>
</dbReference>
<dbReference type="Pfam" id="PF03962">
    <property type="entry name" value="Mnd1"/>
    <property type="match status" value="1"/>
</dbReference>
<proteinExistence type="predicted"/>
<evidence type="ECO:0000313" key="5">
    <source>
        <dbReference type="Proteomes" id="UP001255856"/>
    </source>
</evidence>
<feature type="transmembrane region" description="Helical" evidence="2">
    <location>
        <begin position="293"/>
        <end position="318"/>
    </location>
</feature>
<feature type="transmembrane region" description="Helical" evidence="2">
    <location>
        <begin position="473"/>
        <end position="493"/>
    </location>
</feature>
<comment type="caution">
    <text evidence="4">The sequence shown here is derived from an EMBL/GenBank/DDBJ whole genome shotgun (WGS) entry which is preliminary data.</text>
</comment>
<gene>
    <name evidence="4" type="ORF">QBZ16_001090</name>
</gene>
<keyword evidence="2" id="KW-1133">Transmembrane helix</keyword>
<evidence type="ECO:0000256" key="2">
    <source>
        <dbReference type="SAM" id="Phobius"/>
    </source>
</evidence>
<keyword evidence="2" id="KW-0812">Transmembrane</keyword>
<organism evidence="4 5">
    <name type="scientific">Prototheca wickerhamii</name>
    <dbReference type="NCBI Taxonomy" id="3111"/>
    <lineage>
        <taxon>Eukaryota</taxon>
        <taxon>Viridiplantae</taxon>
        <taxon>Chlorophyta</taxon>
        <taxon>core chlorophytes</taxon>
        <taxon>Trebouxiophyceae</taxon>
        <taxon>Chlorellales</taxon>
        <taxon>Chlorellaceae</taxon>
        <taxon>Prototheca</taxon>
    </lineage>
</organism>
<keyword evidence="1" id="KW-0175">Coiled coil</keyword>
<reference evidence="4" key="1">
    <citation type="submission" date="2021-01" db="EMBL/GenBank/DDBJ databases">
        <authorList>
            <person name="Eckstrom K.M.E."/>
        </authorList>
    </citation>
    <scope>NUCLEOTIDE SEQUENCE</scope>
    <source>
        <strain evidence="4">UVCC 0001</strain>
    </source>
</reference>
<feature type="transmembrane region" description="Helical" evidence="2">
    <location>
        <begin position="444"/>
        <end position="467"/>
    </location>
</feature>
<keyword evidence="2" id="KW-0472">Membrane</keyword>
<feature type="transmembrane region" description="Helical" evidence="2">
    <location>
        <begin position="409"/>
        <end position="432"/>
    </location>
</feature>
<dbReference type="AlphaFoldDB" id="A0AAD9MKD2"/>
<sequence length="516" mass="56460">MAPGKRGMSAEDKRKTLLEIFHETKDVFVLKDVEKLGSKRGVVLQSIKDVLQTLVDDDLVHMEKIGSSNYFWSFPSEAAVKLQVDISKLKTKLANCDKESETLSREIQDLTVDSSQQEVRAQLMSNLAELEESLAKDKQTLGRLAASDPARYRALCESLPIVRDSANRWLDNLYALQGWLKKRFQGMDSQVISLFKEDDRTIAGLHIPGSGPLYSLLSVLQLVAGIVALVAPYKLTHVFFKHPSPTPDVLYEELWRLLAGVLFAGAATAYALKITSDRQLLAEPLTHRLQLGFVWFALTALVLHVVYVFIIHTLSWWGLLLGAAVVGPTLLLPAVHLGLSGGLGVTATLAGFRAGLSNVAHPRAFSAAAVLYSLLTVLFTAAGLLMTILPKKTLDWTYGYHSGAKAAFLWQWVGGAFFFLFSAITFTLAERATVARLHTTVPKILNVGLLVSSLFFLLDFGTILFNSAIAKRYLLPVLFGHWVLTLLAAVLGLSAGPPPTAYEYEPLLGEGAASQA</sequence>
<feature type="transmembrane region" description="Helical" evidence="2">
    <location>
        <begin position="213"/>
        <end position="234"/>
    </location>
</feature>
<feature type="transmembrane region" description="Helical" evidence="2">
    <location>
        <begin position="364"/>
        <end position="389"/>
    </location>
</feature>
<protein>
    <recommendedName>
        <fullName evidence="3">Mnd1 HTH domain-containing protein</fullName>
    </recommendedName>
</protein>
<dbReference type="Proteomes" id="UP001255856">
    <property type="component" value="Unassembled WGS sequence"/>
</dbReference>
<name>A0AAD9MKD2_PROWI</name>
<feature type="transmembrane region" description="Helical" evidence="2">
    <location>
        <begin position="254"/>
        <end position="272"/>
    </location>
</feature>
<dbReference type="InterPro" id="IPR040453">
    <property type="entry name" value="Mnd1_HTH"/>
</dbReference>
<accession>A0AAD9MKD2</accession>
<evidence type="ECO:0000256" key="1">
    <source>
        <dbReference type="SAM" id="Coils"/>
    </source>
</evidence>
<evidence type="ECO:0000313" key="4">
    <source>
        <dbReference type="EMBL" id="KAK2076158.1"/>
    </source>
</evidence>
<feature type="domain" description="Mnd1 HTH" evidence="3">
    <location>
        <begin position="17"/>
        <end position="75"/>
    </location>
</feature>
<keyword evidence="5" id="KW-1185">Reference proteome</keyword>